<dbReference type="Pfam" id="PF05327">
    <property type="entry name" value="RRN3"/>
    <property type="match status" value="1"/>
</dbReference>
<dbReference type="PANTHER" id="PTHR12790">
    <property type="entry name" value="TRANSCRIPTION INITIATION FACTOR IA RRN3"/>
    <property type="match status" value="1"/>
</dbReference>
<evidence type="ECO:0008006" key="5">
    <source>
        <dbReference type="Google" id="ProtNLM"/>
    </source>
</evidence>
<protein>
    <recommendedName>
        <fullName evidence="5">RNA polymerase I-specific transcription initiation factor RRN3</fullName>
    </recommendedName>
</protein>
<dbReference type="EnsemblMetazoa" id="XM_022804339">
    <property type="protein sequence ID" value="XP_022660074"/>
    <property type="gene ID" value="LOC111249886"/>
</dbReference>
<dbReference type="GO" id="GO:0001181">
    <property type="term" value="F:RNA polymerase I general transcription initiation factor activity"/>
    <property type="evidence" value="ECO:0007669"/>
    <property type="project" value="InterPro"/>
</dbReference>
<evidence type="ECO:0000313" key="4">
    <source>
        <dbReference type="Proteomes" id="UP000594260"/>
    </source>
</evidence>
<feature type="compositionally biased region" description="Acidic residues" evidence="2">
    <location>
        <begin position="589"/>
        <end position="605"/>
    </location>
</feature>
<evidence type="ECO:0000313" key="3">
    <source>
        <dbReference type="EnsemblMetazoa" id="XP_022660074"/>
    </source>
</evidence>
<dbReference type="FunCoup" id="A0A7M7K0X1">
    <property type="interactions" value="1515"/>
</dbReference>
<dbReference type="RefSeq" id="XP_022660074.1">
    <property type="nucleotide sequence ID" value="XM_022804339.1"/>
</dbReference>
<evidence type="ECO:0000256" key="2">
    <source>
        <dbReference type="SAM" id="MobiDB-lite"/>
    </source>
</evidence>
<name>A0A7M7K0X1_VARDE</name>
<keyword evidence="4" id="KW-1185">Reference proteome</keyword>
<dbReference type="GO" id="GO:0005634">
    <property type="term" value="C:nucleus"/>
    <property type="evidence" value="ECO:0007669"/>
    <property type="project" value="TreeGrafter"/>
</dbReference>
<feature type="region of interest" description="Disordered" evidence="2">
    <location>
        <begin position="270"/>
        <end position="293"/>
    </location>
</feature>
<dbReference type="InterPro" id="IPR007991">
    <property type="entry name" value="RNA_pol_I_trans_ini_fac_RRN3"/>
</dbReference>
<dbReference type="GeneID" id="111249886"/>
<dbReference type="InParanoid" id="A0A7M7K0X1"/>
<feature type="region of interest" description="Disordered" evidence="2">
    <location>
        <begin position="1"/>
        <end position="36"/>
    </location>
</feature>
<accession>A0A7M7K0X1</accession>
<dbReference type="AlphaFoldDB" id="A0A7M7K0X1"/>
<comment type="similarity">
    <text evidence="1">Belongs to the RRN3 family.</text>
</comment>
<dbReference type="GO" id="GO:0006361">
    <property type="term" value="P:transcription initiation at RNA polymerase I promoter"/>
    <property type="evidence" value="ECO:0007669"/>
    <property type="project" value="InterPro"/>
</dbReference>
<feature type="compositionally biased region" description="Polar residues" evidence="2">
    <location>
        <begin position="1"/>
        <end position="11"/>
    </location>
</feature>
<proteinExistence type="inferred from homology"/>
<organism evidence="3 4">
    <name type="scientific">Varroa destructor</name>
    <name type="common">Honeybee mite</name>
    <dbReference type="NCBI Taxonomy" id="109461"/>
    <lineage>
        <taxon>Eukaryota</taxon>
        <taxon>Metazoa</taxon>
        <taxon>Ecdysozoa</taxon>
        <taxon>Arthropoda</taxon>
        <taxon>Chelicerata</taxon>
        <taxon>Arachnida</taxon>
        <taxon>Acari</taxon>
        <taxon>Parasitiformes</taxon>
        <taxon>Mesostigmata</taxon>
        <taxon>Gamasina</taxon>
        <taxon>Dermanyssoidea</taxon>
        <taxon>Varroidae</taxon>
        <taxon>Varroa</taxon>
    </lineage>
</organism>
<dbReference type="GO" id="GO:0001042">
    <property type="term" value="F:RNA polymerase I core binding"/>
    <property type="evidence" value="ECO:0007669"/>
    <property type="project" value="TreeGrafter"/>
</dbReference>
<dbReference type="OMA" id="FKHFYAA"/>
<dbReference type="KEGG" id="vde:111249886"/>
<sequence length="668" mass="74994">MMASLVATNETPKPVQSRPEFLTPQPVPRRDGTLTQPATSSGIIHTAMNFVEVLSEASASRAFSDKYRLILASLKSIHTGVRSTNSIPPVQLLNELAKMTSLLDGFNEVLVVELFKFKILSLQTDILAAYLHLLVELARSNTFHYDEICRLLLSTMASIEDEKPPEDQLDLVHKALQQMIQELPHFSDVLLKQISKCLPFMTKPWSQQVNMYRQVLRIVDYVPTQLSLDVLSRLVHKIIDLDCHCPKEEMLTMEETVDDTVATQFTMDSAENDSTIKEQGPTKHSSKIGSDSQPSAISICNREMKHSLGNALDRLMELLFEYIDSHVTGSLDEAKATYRRFLAVFDKYIMATYKCLHVQFLMFYICSKRPLFMDHLIDFLWHKVQDPNTPVVFRQISVAYLGSLLSRAAFVSVGTLKDTLTLLSRFLHSYIAQSSSAQLLGVDVNRHATFYAVCQSLLYCVAFRHKDIAESTNGLEFLRSLNLEQLITSPLNPLKIMSKSIATNFANVSRHYQVVYCHAIIERNQRSALPMAHVAYGPHNAQTASGQTSQCSTIIEGYFPFDPYVLIRSRRWIEPIYRHYVDYLSSAGDLDDDEDEDVEEMDDETSGGGGEDGSSRSRVMKIDRQTSITSASPHDASVAMSIVSANSSLSGQGVEKLFAYSVSPGFIH</sequence>
<dbReference type="Proteomes" id="UP000594260">
    <property type="component" value="Unplaced"/>
</dbReference>
<reference evidence="3" key="1">
    <citation type="submission" date="2021-01" db="UniProtKB">
        <authorList>
            <consortium name="EnsemblMetazoa"/>
        </authorList>
    </citation>
    <scope>IDENTIFICATION</scope>
</reference>
<feature type="region of interest" description="Disordered" evidence="2">
    <location>
        <begin position="589"/>
        <end position="618"/>
    </location>
</feature>
<dbReference type="PANTHER" id="PTHR12790:SF0">
    <property type="entry name" value="RNA POLYMERASE I-SPECIFIC TRANSCRIPTION INITIATION FACTOR RRN3-RELATED"/>
    <property type="match status" value="1"/>
</dbReference>
<dbReference type="CTD" id="35454"/>
<evidence type="ECO:0000256" key="1">
    <source>
        <dbReference type="ARBA" id="ARBA00010098"/>
    </source>
</evidence>
<dbReference type="OrthoDB" id="26970at2759"/>